<sequence length="251" mass="28007">MVPSTFSRLKAARTLPVVLAALLFAGCGTQAPDQSAAYMQSSAQADSAFYLHQMQQSADDSKTNWQLLAIRALLKEGKSQQAVELFNQLPQNLNDTQRREQSLQAVEIKLAQKDVAGAQALLDRLKPTDVAPNQLARYWQAQIDASQGRPSLTLLRALIAQEPLLAAKDKQKNIDATWQALSAMTQDQARTLVINADENVLQGWLDLQRVWFDNRNDPDMLKAGIADWQKRYPQNPGTKMLPTPLVNVQRF</sequence>
<reference evidence="4 5" key="1">
    <citation type="submission" date="2018-06" db="EMBL/GenBank/DDBJ databases">
        <authorList>
            <consortium name="Pathogen Informatics"/>
            <person name="Doyle S."/>
        </authorList>
    </citation>
    <scope>NUCLEOTIDE SEQUENCE [LARGE SCALE GENOMIC DNA]</scope>
    <source>
        <strain evidence="4 5">NCTC8297</strain>
    </source>
</reference>
<evidence type="ECO:0000313" key="5">
    <source>
        <dbReference type="Proteomes" id="UP000254741"/>
    </source>
</evidence>
<evidence type="ECO:0000313" key="4">
    <source>
        <dbReference type="EMBL" id="SUG45629.1"/>
    </source>
</evidence>
<feature type="signal peptide" evidence="3">
    <location>
        <begin position="1"/>
        <end position="31"/>
    </location>
</feature>
<name>A0A379T800_SALER</name>
<dbReference type="EMBL" id="UGXG01000002">
    <property type="protein sequence ID" value="SUG45629.1"/>
    <property type="molecule type" value="Genomic_DNA"/>
</dbReference>
<dbReference type="Proteomes" id="UP000254741">
    <property type="component" value="Unassembled WGS sequence"/>
</dbReference>
<dbReference type="GO" id="GO:0031241">
    <property type="term" value="C:periplasmic side of cell outer membrane"/>
    <property type="evidence" value="ECO:0007669"/>
    <property type="project" value="TreeGrafter"/>
</dbReference>
<dbReference type="PANTHER" id="PTHR38038">
    <property type="entry name" value="PENICILLIN-BINDING PROTEIN ACTIVATOR LPOA"/>
    <property type="match status" value="1"/>
</dbReference>
<dbReference type="FunFam" id="1.25.40.650:FF:000001">
    <property type="entry name" value="Penicillin-binding protein activator LpoA"/>
    <property type="match status" value="1"/>
</dbReference>
<dbReference type="Gene3D" id="1.25.40.650">
    <property type="match status" value="1"/>
</dbReference>
<dbReference type="AlphaFoldDB" id="A0A379T800"/>
<dbReference type="InterPro" id="IPR011990">
    <property type="entry name" value="TPR-like_helical_dom_sf"/>
</dbReference>
<evidence type="ECO:0000256" key="1">
    <source>
        <dbReference type="ARBA" id="ARBA00022729"/>
    </source>
</evidence>
<keyword evidence="4" id="KW-0449">Lipoprotein</keyword>
<dbReference type="PANTHER" id="PTHR38038:SF1">
    <property type="entry name" value="PENICILLIN-BINDING PROTEIN ACTIVATOR LPOA"/>
    <property type="match status" value="1"/>
</dbReference>
<keyword evidence="1 3" id="KW-0732">Signal</keyword>
<organism evidence="4 5">
    <name type="scientific">Salmonella enterica subsp. arizonae</name>
    <dbReference type="NCBI Taxonomy" id="59203"/>
    <lineage>
        <taxon>Bacteria</taxon>
        <taxon>Pseudomonadati</taxon>
        <taxon>Pseudomonadota</taxon>
        <taxon>Gammaproteobacteria</taxon>
        <taxon>Enterobacterales</taxon>
        <taxon>Enterobacteriaceae</taxon>
        <taxon>Salmonella</taxon>
    </lineage>
</organism>
<dbReference type="Pfam" id="PF04348">
    <property type="entry name" value="LppC"/>
    <property type="match status" value="1"/>
</dbReference>
<dbReference type="InterPro" id="IPR007443">
    <property type="entry name" value="LpoA"/>
</dbReference>
<protein>
    <submittedName>
        <fullName evidence="4">LppC putative lipoprotein</fullName>
    </submittedName>
</protein>
<feature type="chain" id="PRO_5016788425" evidence="3">
    <location>
        <begin position="32"/>
        <end position="251"/>
    </location>
</feature>
<keyword evidence="2" id="KW-0472">Membrane</keyword>
<dbReference type="GO" id="GO:0030234">
    <property type="term" value="F:enzyme regulator activity"/>
    <property type="evidence" value="ECO:0007669"/>
    <property type="project" value="TreeGrafter"/>
</dbReference>
<gene>
    <name evidence="4" type="primary">lpoA_2</name>
    <name evidence="4" type="ORF">NCTC8297_00814</name>
</gene>
<evidence type="ECO:0000256" key="2">
    <source>
        <dbReference type="ARBA" id="ARBA00023136"/>
    </source>
</evidence>
<dbReference type="GO" id="GO:0009252">
    <property type="term" value="P:peptidoglycan biosynthetic process"/>
    <property type="evidence" value="ECO:0007669"/>
    <property type="project" value="TreeGrafter"/>
</dbReference>
<evidence type="ECO:0000256" key="3">
    <source>
        <dbReference type="SAM" id="SignalP"/>
    </source>
</evidence>
<accession>A0A379T800</accession>
<dbReference type="Gene3D" id="1.25.40.10">
    <property type="entry name" value="Tetratricopeptide repeat domain"/>
    <property type="match status" value="1"/>
</dbReference>
<proteinExistence type="predicted"/>